<sequence length="112" mass="12722">MALELSYWILELERKWLLGAEDLHRDLHKSTCRKKVCSPVGNALNQNDHVLIDAEAKSIASYRLKNAISPSNAIELFHAFHELLSRVPNLQKTVQNSAENHLDAMWSVNSLC</sequence>
<organism evidence="1 2">
    <name type="scientific">Caerostris extrusa</name>
    <name type="common">Bark spider</name>
    <name type="synonym">Caerostris bankana</name>
    <dbReference type="NCBI Taxonomy" id="172846"/>
    <lineage>
        <taxon>Eukaryota</taxon>
        <taxon>Metazoa</taxon>
        <taxon>Ecdysozoa</taxon>
        <taxon>Arthropoda</taxon>
        <taxon>Chelicerata</taxon>
        <taxon>Arachnida</taxon>
        <taxon>Araneae</taxon>
        <taxon>Araneomorphae</taxon>
        <taxon>Entelegynae</taxon>
        <taxon>Araneoidea</taxon>
        <taxon>Araneidae</taxon>
        <taxon>Caerostris</taxon>
    </lineage>
</organism>
<proteinExistence type="predicted"/>
<protein>
    <submittedName>
        <fullName evidence="1">Uncharacterized protein</fullName>
    </submittedName>
</protein>
<name>A0AAV4QHD1_CAEEX</name>
<reference evidence="1 2" key="1">
    <citation type="submission" date="2021-06" db="EMBL/GenBank/DDBJ databases">
        <title>Caerostris extrusa draft genome.</title>
        <authorList>
            <person name="Kono N."/>
            <person name="Arakawa K."/>
        </authorList>
    </citation>
    <scope>NUCLEOTIDE SEQUENCE [LARGE SCALE GENOMIC DNA]</scope>
</reference>
<dbReference type="EMBL" id="BPLR01006298">
    <property type="protein sequence ID" value="GIY08835.1"/>
    <property type="molecule type" value="Genomic_DNA"/>
</dbReference>
<evidence type="ECO:0000313" key="1">
    <source>
        <dbReference type="EMBL" id="GIY08835.1"/>
    </source>
</evidence>
<dbReference type="Proteomes" id="UP001054945">
    <property type="component" value="Unassembled WGS sequence"/>
</dbReference>
<comment type="caution">
    <text evidence="1">The sequence shown here is derived from an EMBL/GenBank/DDBJ whole genome shotgun (WGS) entry which is preliminary data.</text>
</comment>
<keyword evidence="2" id="KW-1185">Reference proteome</keyword>
<gene>
    <name evidence="1" type="ORF">CEXT_246601</name>
</gene>
<evidence type="ECO:0000313" key="2">
    <source>
        <dbReference type="Proteomes" id="UP001054945"/>
    </source>
</evidence>
<dbReference type="AlphaFoldDB" id="A0AAV4QHD1"/>
<accession>A0AAV4QHD1</accession>